<dbReference type="PROSITE" id="PS00138">
    <property type="entry name" value="SUBTILASE_SER"/>
    <property type="match status" value="1"/>
</dbReference>
<dbReference type="AlphaFoldDB" id="A0A1V9F2Y8"/>
<keyword evidence="2 6" id="KW-0645">Protease</keyword>
<feature type="active site" description="Charge relay system" evidence="5 6">
    <location>
        <position position="173"/>
    </location>
</feature>
<dbReference type="GO" id="GO:0006508">
    <property type="term" value="P:proteolysis"/>
    <property type="evidence" value="ECO:0007669"/>
    <property type="project" value="UniProtKB-KW"/>
</dbReference>
<dbReference type="InterPro" id="IPR036852">
    <property type="entry name" value="Peptidase_S8/S53_dom_sf"/>
</dbReference>
<sequence length="670" mass="71646">MAKTVKNTPATPAAVHNETTLSPAAPMSKGYLPVTKSRSASGESKLTPMDPKLQQAILLNRSGIKKSPTSSTSEDELAVIASVTSESAWNELTEVRNPTLIIAARGSEPAIVTGRIPIKRIEFIRNLPFVKSLKGARRLIPALHNTIPDIGANKYAPLPKQTGGKGVLVGIIDFGCDFAHQNFIDKSGKTRLVKFWDQTATNNGNEVPYGRLHAANDINKALKSTKPYDALGISLFTGAHGTHVMDIAAGNGRGSGAPGVAPAADLLFVQLSTSNIPWDGPDVVGKNFGDSVNLIEAIRYIFDQAGKKPCVINISLGTNGGPHDGSTLVEKAIDGMLLEKPNRAVVIAASNSHDDGIHAAGNVPANGTHDLSWLVDGNDFTENEMEIWYKGSDQLSVELIDPSGQSLGTVEPNETGQVKDTNGHVQVVISNRLHDPNNKDNVIGIWLKERNTGNWTVRLINHTSKATPFHAWIERDDSGQSVFGGARDNSHTLGSISCGHKSITVGSYDATKKAFPISWFSSEGPTRDGRKKPEISAPGSNILAANSTTKKERIMMSGTSMAAPAVTGSIALLFAAAAARNKSLTIDQLRDIITKKGRTGPPDKVWEARFGFGRIFVPAIIGLLPAAVSAASKVSKAFEAEPPELIKKRHKKPMLKKTRKATQKKRKAAL</sequence>
<name>A0A1V9F2Y8_9BACT</name>
<keyword evidence="10" id="KW-1185">Reference proteome</keyword>
<keyword evidence="4 6" id="KW-0720">Serine protease</keyword>
<evidence type="ECO:0000256" key="5">
    <source>
        <dbReference type="PIRSR" id="PIRSR615500-1"/>
    </source>
</evidence>
<dbReference type="PANTHER" id="PTHR43806:SF11">
    <property type="entry name" value="CEREVISIN-RELATED"/>
    <property type="match status" value="1"/>
</dbReference>
<dbReference type="Proteomes" id="UP000192276">
    <property type="component" value="Unassembled WGS sequence"/>
</dbReference>
<dbReference type="PROSITE" id="PS51892">
    <property type="entry name" value="SUBTILASE"/>
    <property type="match status" value="1"/>
</dbReference>
<dbReference type="InterPro" id="IPR050131">
    <property type="entry name" value="Peptidase_S8_subtilisin-like"/>
</dbReference>
<feature type="compositionally biased region" description="Basic residues" evidence="7">
    <location>
        <begin position="647"/>
        <end position="670"/>
    </location>
</feature>
<protein>
    <recommendedName>
        <fullName evidence="8">Peptidase S8/S53 domain-containing protein</fullName>
    </recommendedName>
</protein>
<feature type="domain" description="Peptidase S8/S53" evidence="8">
    <location>
        <begin position="164"/>
        <end position="613"/>
    </location>
</feature>
<comment type="similarity">
    <text evidence="1 6">Belongs to the peptidase S8 family.</text>
</comment>
<feature type="region of interest" description="Disordered" evidence="7">
    <location>
        <begin position="1"/>
        <end position="50"/>
    </location>
</feature>
<evidence type="ECO:0000259" key="8">
    <source>
        <dbReference type="Pfam" id="PF00082"/>
    </source>
</evidence>
<dbReference type="InterPro" id="IPR015500">
    <property type="entry name" value="Peptidase_S8_subtilisin-rel"/>
</dbReference>
<dbReference type="InterPro" id="IPR000209">
    <property type="entry name" value="Peptidase_S8/S53_dom"/>
</dbReference>
<dbReference type="GO" id="GO:0004252">
    <property type="term" value="F:serine-type endopeptidase activity"/>
    <property type="evidence" value="ECO:0007669"/>
    <property type="project" value="UniProtKB-UniRule"/>
</dbReference>
<dbReference type="Pfam" id="PF00082">
    <property type="entry name" value="Peptidase_S8"/>
    <property type="match status" value="1"/>
</dbReference>
<evidence type="ECO:0000256" key="4">
    <source>
        <dbReference type="ARBA" id="ARBA00022825"/>
    </source>
</evidence>
<dbReference type="InterPro" id="IPR023828">
    <property type="entry name" value="Peptidase_S8_Ser-AS"/>
</dbReference>
<evidence type="ECO:0000256" key="1">
    <source>
        <dbReference type="ARBA" id="ARBA00011073"/>
    </source>
</evidence>
<evidence type="ECO:0000256" key="2">
    <source>
        <dbReference type="ARBA" id="ARBA00022670"/>
    </source>
</evidence>
<dbReference type="CDD" id="cd07478">
    <property type="entry name" value="Peptidases_S8_CspA-like"/>
    <property type="match status" value="1"/>
</dbReference>
<dbReference type="InterPro" id="IPR034045">
    <property type="entry name" value="Pep_S8_CspA-like"/>
</dbReference>
<evidence type="ECO:0000256" key="6">
    <source>
        <dbReference type="PROSITE-ProRule" id="PRU01240"/>
    </source>
</evidence>
<evidence type="ECO:0000313" key="10">
    <source>
        <dbReference type="Proteomes" id="UP000192276"/>
    </source>
</evidence>
<feature type="region of interest" description="Disordered" evidence="7">
    <location>
        <begin position="643"/>
        <end position="670"/>
    </location>
</feature>
<accession>A0A1V9F2Y8</accession>
<dbReference type="Gene3D" id="3.40.50.200">
    <property type="entry name" value="Peptidase S8/S53 domain"/>
    <property type="match status" value="1"/>
</dbReference>
<reference evidence="10" key="1">
    <citation type="submission" date="2016-04" db="EMBL/GenBank/DDBJ databases">
        <authorList>
            <person name="Chen L."/>
            <person name="Zhuang W."/>
            <person name="Wang G."/>
        </authorList>
    </citation>
    <scope>NUCLEOTIDE SEQUENCE [LARGE SCALE GENOMIC DNA]</scope>
    <source>
        <strain evidence="10">208</strain>
    </source>
</reference>
<dbReference type="Gene3D" id="2.60.120.1290">
    <property type="match status" value="1"/>
</dbReference>
<feature type="compositionally biased region" description="Polar residues" evidence="7">
    <location>
        <begin position="1"/>
        <end position="10"/>
    </location>
</feature>
<dbReference type="RefSeq" id="WP_107685916.1">
    <property type="nucleotide sequence ID" value="NZ_LWBP01000213.1"/>
</dbReference>
<comment type="caution">
    <text evidence="9">The sequence shown here is derived from an EMBL/GenBank/DDBJ whole genome shotgun (WGS) entry which is preliminary data.</text>
</comment>
<proteinExistence type="inferred from homology"/>
<evidence type="ECO:0000256" key="3">
    <source>
        <dbReference type="ARBA" id="ARBA00022801"/>
    </source>
</evidence>
<dbReference type="EMBL" id="LWBP01000213">
    <property type="protein sequence ID" value="OQP52691.1"/>
    <property type="molecule type" value="Genomic_DNA"/>
</dbReference>
<dbReference type="STRING" id="550983.A4R26_28475"/>
<evidence type="ECO:0000313" key="9">
    <source>
        <dbReference type="EMBL" id="OQP52691.1"/>
    </source>
</evidence>
<dbReference type="PRINTS" id="PR00723">
    <property type="entry name" value="SUBTILISIN"/>
</dbReference>
<dbReference type="OrthoDB" id="9792152at2"/>
<feature type="active site" description="Charge relay system" evidence="5 6">
    <location>
        <position position="240"/>
    </location>
</feature>
<evidence type="ECO:0000256" key="7">
    <source>
        <dbReference type="SAM" id="MobiDB-lite"/>
    </source>
</evidence>
<dbReference type="PANTHER" id="PTHR43806">
    <property type="entry name" value="PEPTIDASE S8"/>
    <property type="match status" value="1"/>
</dbReference>
<feature type="active site" description="Charge relay system" evidence="5 6">
    <location>
        <position position="560"/>
    </location>
</feature>
<dbReference type="SUPFAM" id="SSF52743">
    <property type="entry name" value="Subtilisin-like"/>
    <property type="match status" value="1"/>
</dbReference>
<organism evidence="9 10">
    <name type="scientific">Niastella populi</name>
    <dbReference type="NCBI Taxonomy" id="550983"/>
    <lineage>
        <taxon>Bacteria</taxon>
        <taxon>Pseudomonadati</taxon>
        <taxon>Bacteroidota</taxon>
        <taxon>Chitinophagia</taxon>
        <taxon>Chitinophagales</taxon>
        <taxon>Chitinophagaceae</taxon>
        <taxon>Niastella</taxon>
    </lineage>
</organism>
<gene>
    <name evidence="9" type="ORF">A4R26_28475</name>
</gene>
<keyword evidence="3 6" id="KW-0378">Hydrolase</keyword>